<dbReference type="InterPro" id="IPR047135">
    <property type="entry name" value="YsiQ"/>
</dbReference>
<feature type="transmembrane region" description="Helical" evidence="9">
    <location>
        <begin position="168"/>
        <end position="190"/>
    </location>
</feature>
<evidence type="ECO:0000256" key="1">
    <source>
        <dbReference type="ARBA" id="ARBA00004429"/>
    </source>
</evidence>
<evidence type="ECO:0000256" key="8">
    <source>
        <dbReference type="ARBA" id="ARBA00030855"/>
    </source>
</evidence>
<keyword evidence="7 9" id="KW-0472">Membrane</keyword>
<proteinExistence type="predicted"/>
<dbReference type="GO" id="GO:0015297">
    <property type="term" value="F:antiporter activity"/>
    <property type="evidence" value="ECO:0007669"/>
    <property type="project" value="InterPro"/>
</dbReference>
<evidence type="ECO:0000256" key="4">
    <source>
        <dbReference type="ARBA" id="ARBA00022475"/>
    </source>
</evidence>
<dbReference type="EMBL" id="LKHS01000005">
    <property type="protein sequence ID" value="KQH86913.1"/>
    <property type="molecule type" value="Genomic_DNA"/>
</dbReference>
<dbReference type="InterPro" id="IPR002528">
    <property type="entry name" value="MATE_fam"/>
</dbReference>
<dbReference type="InterPro" id="IPR048279">
    <property type="entry name" value="MdtK-like"/>
</dbReference>
<feature type="transmembrane region" description="Helical" evidence="9">
    <location>
        <begin position="59"/>
        <end position="81"/>
    </location>
</feature>
<evidence type="ECO:0000256" key="3">
    <source>
        <dbReference type="ARBA" id="ARBA00022448"/>
    </source>
</evidence>
<feature type="transmembrane region" description="Helical" evidence="9">
    <location>
        <begin position="320"/>
        <end position="340"/>
    </location>
</feature>
<dbReference type="PANTHER" id="PTHR42925">
    <property type="entry name" value="MULTIDRUG AND TOXIN EFFLUX PROTEIN MATE FAMILY"/>
    <property type="match status" value="1"/>
</dbReference>
<evidence type="ECO:0000256" key="2">
    <source>
        <dbReference type="ARBA" id="ARBA00013489"/>
    </source>
</evidence>
<keyword evidence="5 9" id="KW-0812">Transmembrane</keyword>
<keyword evidence="11" id="KW-1185">Reference proteome</keyword>
<feature type="transmembrane region" description="Helical" evidence="9">
    <location>
        <begin position="12"/>
        <end position="39"/>
    </location>
</feature>
<keyword evidence="6 9" id="KW-1133">Transmembrane helix</keyword>
<organism evidence="10 11">
    <name type="scientific">Vibrio furnissii</name>
    <dbReference type="NCBI Taxonomy" id="29494"/>
    <lineage>
        <taxon>Bacteria</taxon>
        <taxon>Pseudomonadati</taxon>
        <taxon>Pseudomonadota</taxon>
        <taxon>Gammaproteobacteria</taxon>
        <taxon>Vibrionales</taxon>
        <taxon>Vibrionaceae</taxon>
        <taxon>Vibrio</taxon>
    </lineage>
</organism>
<evidence type="ECO:0000256" key="6">
    <source>
        <dbReference type="ARBA" id="ARBA00022989"/>
    </source>
</evidence>
<dbReference type="RefSeq" id="WP_055465783.1">
    <property type="nucleotide sequence ID" value="NZ_LKHS01000005.1"/>
</dbReference>
<dbReference type="PIRSF" id="PIRSF006603">
    <property type="entry name" value="DinF"/>
    <property type="match status" value="1"/>
</dbReference>
<dbReference type="GO" id="GO:0005886">
    <property type="term" value="C:plasma membrane"/>
    <property type="evidence" value="ECO:0007669"/>
    <property type="project" value="UniProtKB-SubCell"/>
</dbReference>
<feature type="transmembrane region" description="Helical" evidence="9">
    <location>
        <begin position="360"/>
        <end position="381"/>
    </location>
</feature>
<comment type="caution">
    <text evidence="10">The sequence shown here is derived from an EMBL/GenBank/DDBJ whole genome shotgun (WGS) entry which is preliminary data.</text>
</comment>
<evidence type="ECO:0000256" key="9">
    <source>
        <dbReference type="SAM" id="Phobius"/>
    </source>
</evidence>
<evidence type="ECO:0000256" key="5">
    <source>
        <dbReference type="ARBA" id="ARBA00022692"/>
    </source>
</evidence>
<accession>A0A0Q2MG17</accession>
<dbReference type="NCBIfam" id="TIGR00797">
    <property type="entry name" value="matE"/>
    <property type="match status" value="1"/>
</dbReference>
<dbReference type="Pfam" id="PF01554">
    <property type="entry name" value="MatE"/>
    <property type="match status" value="2"/>
</dbReference>
<evidence type="ECO:0000256" key="7">
    <source>
        <dbReference type="ARBA" id="ARBA00023136"/>
    </source>
</evidence>
<feature type="transmembrane region" description="Helical" evidence="9">
    <location>
        <begin position="393"/>
        <end position="413"/>
    </location>
</feature>
<comment type="subcellular location">
    <subcellularLocation>
        <location evidence="1">Cell inner membrane</location>
        <topology evidence="1">Multi-pass membrane protein</topology>
    </subcellularLocation>
</comment>
<keyword evidence="3" id="KW-0813">Transport</keyword>
<evidence type="ECO:0000313" key="10">
    <source>
        <dbReference type="EMBL" id="KQH86913.1"/>
    </source>
</evidence>
<dbReference type="PANTHER" id="PTHR42925:SF2">
    <property type="entry name" value="NA+ DRIVEN MULTIDRUG EFFLUX PUMP"/>
    <property type="match status" value="1"/>
</dbReference>
<sequence length="467" mass="50930">MLASFHHLDRPFWQKLISIGVPVSMQSMLFSLLGVVDIFMVSQLGEAATAAVGVGNRIFFFNLIVIVGASGAVSVLASQYFGAGNLDGVRRTLAQSWVVALGFTLPFMALYLISPQSVVSMIASDPEYIALATDYLWVTGASLFCTALVVPVEGVLRSVGEAKLPTRVSIIAIIINAILNTLLIFGLFGFPELGVLGAGIGTSISRVCQTAMLFYALHSRYPHLLPTRTHWQQAKLRLHRVRYYKVAWPMIVHDTGWAAGILAYNVIVGQLGVSELAIISLLSPIESVLISAFMGFAVAASIILGNEIGAQNYQRVENTAWWYVITSCVLALLLALLCYLAKPALAWLISHSPLEDSAMALNVCLVMAFGMVLRVFNMVGIGGVLKSGGDIRYSIFIDLFGQWAIGIPLAYFTGLVLGWPLHWVLMAIWLEEVAKIFLTTQRIHSKRWINNLIGDSESPSLIVQQAK</sequence>
<dbReference type="AlphaFoldDB" id="A0A0Q2MG17"/>
<evidence type="ECO:0000313" key="11">
    <source>
        <dbReference type="Proteomes" id="UP000051221"/>
    </source>
</evidence>
<name>A0A0Q2MG17_VIBFU</name>
<gene>
    <name evidence="10" type="ORF">AMR76_07485</name>
</gene>
<feature type="transmembrane region" description="Helical" evidence="9">
    <location>
        <begin position="287"/>
        <end position="308"/>
    </location>
</feature>
<feature type="transmembrane region" description="Helical" evidence="9">
    <location>
        <begin position="134"/>
        <end position="156"/>
    </location>
</feature>
<dbReference type="Proteomes" id="UP000051221">
    <property type="component" value="Unassembled WGS sequence"/>
</dbReference>
<protein>
    <recommendedName>
        <fullName evidence="2">Multidrug resistance protein NorM</fullName>
    </recommendedName>
    <alternativeName>
        <fullName evidence="8">Na(+)/drug antiporter</fullName>
    </alternativeName>
</protein>
<feature type="transmembrane region" description="Helical" evidence="9">
    <location>
        <begin position="93"/>
        <end position="114"/>
    </location>
</feature>
<dbReference type="GO" id="GO:0042910">
    <property type="term" value="F:xenobiotic transmembrane transporter activity"/>
    <property type="evidence" value="ECO:0007669"/>
    <property type="project" value="InterPro"/>
</dbReference>
<keyword evidence="4" id="KW-1003">Cell membrane</keyword>
<reference evidence="10 11" key="1">
    <citation type="submission" date="2015-08" db="EMBL/GenBank/DDBJ databases">
        <title>Antibacterial properties of a collection of Vibrionaceae strains.</title>
        <authorList>
            <person name="Giubergia S."/>
        </authorList>
    </citation>
    <scope>NUCLEOTIDE SEQUENCE [LARGE SCALE GENOMIC DNA]</scope>
    <source>
        <strain evidence="10 11">S0821</strain>
    </source>
</reference>
<dbReference type="InParanoid" id="A0A0Q2MG17"/>